<proteinExistence type="predicted"/>
<sequence>MLYDHRYPQPCTNSSFVCWLFHGPLPASLQEEKQGLQKDVPSDGSST</sequence>
<organism evidence="1 2">
    <name type="scientific">Gulo gulo</name>
    <name type="common">Wolverine</name>
    <name type="synonym">Gluton</name>
    <dbReference type="NCBI Taxonomy" id="48420"/>
    <lineage>
        <taxon>Eukaryota</taxon>
        <taxon>Metazoa</taxon>
        <taxon>Chordata</taxon>
        <taxon>Craniata</taxon>
        <taxon>Vertebrata</taxon>
        <taxon>Euteleostomi</taxon>
        <taxon>Mammalia</taxon>
        <taxon>Eutheria</taxon>
        <taxon>Laurasiatheria</taxon>
        <taxon>Carnivora</taxon>
        <taxon>Caniformia</taxon>
        <taxon>Musteloidea</taxon>
        <taxon>Mustelidae</taxon>
        <taxon>Guloninae</taxon>
        <taxon>Gulo</taxon>
    </lineage>
</organism>
<gene>
    <name evidence="1" type="ORF">BN2614_LOCUS2</name>
</gene>
<dbReference type="Proteomes" id="UP000269945">
    <property type="component" value="Unassembled WGS sequence"/>
</dbReference>
<name>A0A9X9Q4D7_GULGU</name>
<keyword evidence="2" id="KW-1185">Reference proteome</keyword>
<evidence type="ECO:0000313" key="1">
    <source>
        <dbReference type="EMBL" id="VCX10532.1"/>
    </source>
</evidence>
<reference evidence="1 2" key="1">
    <citation type="submission" date="2018-10" db="EMBL/GenBank/DDBJ databases">
        <authorList>
            <person name="Ekblom R."/>
            <person name="Jareborg N."/>
        </authorList>
    </citation>
    <scope>NUCLEOTIDE SEQUENCE [LARGE SCALE GENOMIC DNA]</scope>
    <source>
        <tissue evidence="1">Muscle</tissue>
    </source>
</reference>
<dbReference type="EMBL" id="CYRY02033837">
    <property type="protein sequence ID" value="VCX10532.1"/>
    <property type="molecule type" value="Genomic_DNA"/>
</dbReference>
<protein>
    <submittedName>
        <fullName evidence="1">Uncharacterized protein</fullName>
    </submittedName>
</protein>
<evidence type="ECO:0000313" key="2">
    <source>
        <dbReference type="Proteomes" id="UP000269945"/>
    </source>
</evidence>
<comment type="caution">
    <text evidence="1">The sequence shown here is derived from an EMBL/GenBank/DDBJ whole genome shotgun (WGS) entry which is preliminary data.</text>
</comment>
<dbReference type="AlphaFoldDB" id="A0A9X9Q4D7"/>
<accession>A0A9X9Q4D7</accession>